<sequence>MPPQAPGGGRLCRRVVAQVVHGTGRSPRRDPHRRREDTPVTDHQTGAAPAPTAQLGELVRAAAAATGMPRATVNLFDGDRQRQVGSHGFTDADTPLADSICAQVTGAAADVYAFTDLAEEPGFTGNPWVDGRSARVRGYASAPLVVGGSTIGTLCVFDEQPRALSLEQCDRLVELAGDVTGLVSPPA</sequence>
<feature type="compositionally biased region" description="Basic and acidic residues" evidence="1">
    <location>
        <begin position="27"/>
        <end position="40"/>
    </location>
</feature>
<dbReference type="Gene3D" id="3.30.450.40">
    <property type="match status" value="1"/>
</dbReference>
<reference evidence="4" key="1">
    <citation type="submission" date="2016-10" db="EMBL/GenBank/DDBJ databases">
        <authorList>
            <person name="Varghese N."/>
            <person name="Submissions S."/>
        </authorList>
    </citation>
    <scope>NUCLEOTIDE SEQUENCE [LARGE SCALE GENOMIC DNA]</scope>
    <source>
        <strain evidence="4">DSM 45421</strain>
    </source>
</reference>
<dbReference type="InterPro" id="IPR003018">
    <property type="entry name" value="GAF"/>
</dbReference>
<dbReference type="SUPFAM" id="SSF55781">
    <property type="entry name" value="GAF domain-like"/>
    <property type="match status" value="1"/>
</dbReference>
<evidence type="ECO:0000256" key="1">
    <source>
        <dbReference type="SAM" id="MobiDB-lite"/>
    </source>
</evidence>
<organism evidence="3 4">
    <name type="scientific">Geodermatophilus telluris</name>
    <dbReference type="NCBI Taxonomy" id="1190417"/>
    <lineage>
        <taxon>Bacteria</taxon>
        <taxon>Bacillati</taxon>
        <taxon>Actinomycetota</taxon>
        <taxon>Actinomycetes</taxon>
        <taxon>Geodermatophilales</taxon>
        <taxon>Geodermatophilaceae</taxon>
        <taxon>Geodermatophilus</taxon>
    </lineage>
</organism>
<dbReference type="STRING" id="1190417.SAMN05660690_1790"/>
<dbReference type="PANTHER" id="PTHR43102">
    <property type="entry name" value="SLR1143 PROTEIN"/>
    <property type="match status" value="1"/>
</dbReference>
<dbReference type="Pfam" id="PF01590">
    <property type="entry name" value="GAF"/>
    <property type="match status" value="1"/>
</dbReference>
<protein>
    <submittedName>
        <fullName evidence="3">GAF domain-containing protein</fullName>
    </submittedName>
</protein>
<evidence type="ECO:0000259" key="2">
    <source>
        <dbReference type="Pfam" id="PF01590"/>
    </source>
</evidence>
<evidence type="ECO:0000313" key="3">
    <source>
        <dbReference type="EMBL" id="SDC53202.1"/>
    </source>
</evidence>
<evidence type="ECO:0000313" key="4">
    <source>
        <dbReference type="Proteomes" id="UP000199416"/>
    </source>
</evidence>
<dbReference type="PANTHER" id="PTHR43102:SF2">
    <property type="entry name" value="GAF DOMAIN-CONTAINING PROTEIN"/>
    <property type="match status" value="1"/>
</dbReference>
<dbReference type="AlphaFoldDB" id="A0A1G6MC94"/>
<dbReference type="InterPro" id="IPR029016">
    <property type="entry name" value="GAF-like_dom_sf"/>
</dbReference>
<dbReference type="Proteomes" id="UP000199416">
    <property type="component" value="Unassembled WGS sequence"/>
</dbReference>
<proteinExistence type="predicted"/>
<name>A0A1G6MC94_9ACTN</name>
<feature type="region of interest" description="Disordered" evidence="1">
    <location>
        <begin position="20"/>
        <end position="50"/>
    </location>
</feature>
<gene>
    <name evidence="3" type="ORF">SAMN05660690_1790</name>
</gene>
<accession>A0A1G6MC94</accession>
<dbReference type="EMBL" id="FMZF01000002">
    <property type="protein sequence ID" value="SDC53202.1"/>
    <property type="molecule type" value="Genomic_DNA"/>
</dbReference>
<keyword evidence="4" id="KW-1185">Reference proteome</keyword>
<feature type="domain" description="GAF" evidence="2">
    <location>
        <begin position="55"/>
        <end position="177"/>
    </location>
</feature>